<gene>
    <name evidence="2" type="ORF">WOLCODRAFT_149099</name>
</gene>
<sequence>MDDELSKRRLGSVGDSQQMRDKRASMRRDEQLPARPIAGRAVAERVCTGRQPRWTRSSSLSPIVWVPLRSQWSGCTGGARAQSPASVPCPSLAPISSLSQCITRSQPLHLPRGHNLRVTWPFGASPHVRGRIIRPAGPTHPVAIFAAARGPTATPRVL</sequence>
<name>A0A2H3JHA7_WOLCO</name>
<organism evidence="2 3">
    <name type="scientific">Wolfiporia cocos (strain MD-104)</name>
    <name type="common">Brown rot fungus</name>
    <dbReference type="NCBI Taxonomy" id="742152"/>
    <lineage>
        <taxon>Eukaryota</taxon>
        <taxon>Fungi</taxon>
        <taxon>Dikarya</taxon>
        <taxon>Basidiomycota</taxon>
        <taxon>Agaricomycotina</taxon>
        <taxon>Agaricomycetes</taxon>
        <taxon>Polyporales</taxon>
        <taxon>Phaeolaceae</taxon>
        <taxon>Wolfiporia</taxon>
    </lineage>
</organism>
<evidence type="ECO:0000256" key="1">
    <source>
        <dbReference type="SAM" id="MobiDB-lite"/>
    </source>
</evidence>
<reference evidence="2 3" key="1">
    <citation type="journal article" date="2012" name="Science">
        <title>The Paleozoic origin of enzymatic lignin decomposition reconstructed from 31 fungal genomes.</title>
        <authorList>
            <person name="Floudas D."/>
            <person name="Binder M."/>
            <person name="Riley R."/>
            <person name="Barry K."/>
            <person name="Blanchette R.A."/>
            <person name="Henrissat B."/>
            <person name="Martinez A.T."/>
            <person name="Otillar R."/>
            <person name="Spatafora J.W."/>
            <person name="Yadav J.S."/>
            <person name="Aerts A."/>
            <person name="Benoit I."/>
            <person name="Boyd A."/>
            <person name="Carlson A."/>
            <person name="Copeland A."/>
            <person name="Coutinho P.M."/>
            <person name="de Vries R.P."/>
            <person name="Ferreira P."/>
            <person name="Findley K."/>
            <person name="Foster B."/>
            <person name="Gaskell J."/>
            <person name="Glotzer D."/>
            <person name="Gorecki P."/>
            <person name="Heitman J."/>
            <person name="Hesse C."/>
            <person name="Hori C."/>
            <person name="Igarashi K."/>
            <person name="Jurgens J.A."/>
            <person name="Kallen N."/>
            <person name="Kersten P."/>
            <person name="Kohler A."/>
            <person name="Kuees U."/>
            <person name="Kumar T.K.A."/>
            <person name="Kuo A."/>
            <person name="LaButti K."/>
            <person name="Larrondo L.F."/>
            <person name="Lindquist E."/>
            <person name="Ling A."/>
            <person name="Lombard V."/>
            <person name="Lucas S."/>
            <person name="Lundell T."/>
            <person name="Martin R."/>
            <person name="McLaughlin D.J."/>
            <person name="Morgenstern I."/>
            <person name="Morin E."/>
            <person name="Murat C."/>
            <person name="Nagy L.G."/>
            <person name="Nolan M."/>
            <person name="Ohm R.A."/>
            <person name="Patyshakuliyeva A."/>
            <person name="Rokas A."/>
            <person name="Ruiz-Duenas F.J."/>
            <person name="Sabat G."/>
            <person name="Salamov A."/>
            <person name="Samejima M."/>
            <person name="Schmutz J."/>
            <person name="Slot J.C."/>
            <person name="St John F."/>
            <person name="Stenlid J."/>
            <person name="Sun H."/>
            <person name="Sun S."/>
            <person name="Syed K."/>
            <person name="Tsang A."/>
            <person name="Wiebenga A."/>
            <person name="Young D."/>
            <person name="Pisabarro A."/>
            <person name="Eastwood D.C."/>
            <person name="Martin F."/>
            <person name="Cullen D."/>
            <person name="Grigoriev I.V."/>
            <person name="Hibbett D.S."/>
        </authorList>
    </citation>
    <scope>NUCLEOTIDE SEQUENCE [LARGE SCALE GENOMIC DNA]</scope>
    <source>
        <strain evidence="2 3">MD-104</strain>
    </source>
</reference>
<protein>
    <submittedName>
        <fullName evidence="2">Uncharacterized protein</fullName>
    </submittedName>
</protein>
<evidence type="ECO:0000313" key="3">
    <source>
        <dbReference type="Proteomes" id="UP000218811"/>
    </source>
</evidence>
<feature type="region of interest" description="Disordered" evidence="1">
    <location>
        <begin position="1"/>
        <end position="37"/>
    </location>
</feature>
<dbReference type="Proteomes" id="UP000218811">
    <property type="component" value="Unassembled WGS sequence"/>
</dbReference>
<accession>A0A2H3JHA7</accession>
<keyword evidence="3" id="KW-1185">Reference proteome</keyword>
<feature type="compositionally biased region" description="Basic and acidic residues" evidence="1">
    <location>
        <begin position="18"/>
        <end position="32"/>
    </location>
</feature>
<dbReference type="EMBL" id="KB467942">
    <property type="protein sequence ID" value="PCH38149.1"/>
    <property type="molecule type" value="Genomic_DNA"/>
</dbReference>
<evidence type="ECO:0000313" key="2">
    <source>
        <dbReference type="EMBL" id="PCH38149.1"/>
    </source>
</evidence>
<proteinExistence type="predicted"/>
<dbReference type="AlphaFoldDB" id="A0A2H3JHA7"/>